<keyword evidence="2" id="KW-0902">Two-component regulatory system</keyword>
<dbReference type="CDD" id="cd06170">
    <property type="entry name" value="LuxR_C_like"/>
    <property type="match status" value="1"/>
</dbReference>
<organism evidence="9 10">
    <name type="scientific">Liquorilactobacillus ghanensis DSM 18630</name>
    <dbReference type="NCBI Taxonomy" id="1423750"/>
    <lineage>
        <taxon>Bacteria</taxon>
        <taxon>Bacillati</taxon>
        <taxon>Bacillota</taxon>
        <taxon>Bacilli</taxon>
        <taxon>Lactobacillales</taxon>
        <taxon>Lactobacillaceae</taxon>
        <taxon>Liquorilactobacillus</taxon>
    </lineage>
</organism>
<dbReference type="STRING" id="1423750.FC89_GL001106"/>
<feature type="domain" description="Response regulatory" evidence="8">
    <location>
        <begin position="1"/>
        <end position="117"/>
    </location>
</feature>
<gene>
    <name evidence="9" type="ORF">FC89_GL001106</name>
</gene>
<dbReference type="InterPro" id="IPR058245">
    <property type="entry name" value="NreC/VraR/RcsB-like_REC"/>
</dbReference>
<name>A0A0R1VKU1_9LACO</name>
<keyword evidence="3" id="KW-0805">Transcription regulation</keyword>
<dbReference type="Pfam" id="PF00196">
    <property type="entry name" value="GerE"/>
    <property type="match status" value="1"/>
</dbReference>
<dbReference type="InterPro" id="IPR011006">
    <property type="entry name" value="CheY-like_superfamily"/>
</dbReference>
<dbReference type="PRINTS" id="PR00038">
    <property type="entry name" value="HTHLUXR"/>
</dbReference>
<accession>A0A0R1VKU1</accession>
<dbReference type="InterPro" id="IPR001789">
    <property type="entry name" value="Sig_transdc_resp-reg_receiver"/>
</dbReference>
<evidence type="ECO:0000256" key="6">
    <source>
        <dbReference type="PROSITE-ProRule" id="PRU00169"/>
    </source>
</evidence>
<dbReference type="InterPro" id="IPR016032">
    <property type="entry name" value="Sig_transdc_resp-reg_C-effctor"/>
</dbReference>
<dbReference type="SMART" id="SM00421">
    <property type="entry name" value="HTH_LUXR"/>
    <property type="match status" value="1"/>
</dbReference>
<dbReference type="Proteomes" id="UP000051451">
    <property type="component" value="Unassembled WGS sequence"/>
</dbReference>
<dbReference type="InterPro" id="IPR039420">
    <property type="entry name" value="WalR-like"/>
</dbReference>
<evidence type="ECO:0000256" key="5">
    <source>
        <dbReference type="ARBA" id="ARBA00023163"/>
    </source>
</evidence>
<dbReference type="EMBL" id="AZGB01000016">
    <property type="protein sequence ID" value="KRM06234.1"/>
    <property type="molecule type" value="Genomic_DNA"/>
</dbReference>
<dbReference type="AlphaFoldDB" id="A0A0R1VKU1"/>
<proteinExistence type="predicted"/>
<dbReference type="Gene3D" id="3.40.50.2300">
    <property type="match status" value="1"/>
</dbReference>
<dbReference type="CDD" id="cd17535">
    <property type="entry name" value="REC_NarL-like"/>
    <property type="match status" value="1"/>
</dbReference>
<dbReference type="GO" id="GO:0006355">
    <property type="term" value="P:regulation of DNA-templated transcription"/>
    <property type="evidence" value="ECO:0007669"/>
    <property type="project" value="InterPro"/>
</dbReference>
<evidence type="ECO:0000256" key="4">
    <source>
        <dbReference type="ARBA" id="ARBA00023125"/>
    </source>
</evidence>
<sequence length="202" mass="22417">MFVDDHPLIVEGIVNIAKSMPELKIVATAGDGPTALKKIPAIAGQLDLIIFDYSMPLMDGEQFLYKLNQLNFNFRKMLLTTVEDPAIFENMLQNGLDGIVLKTAPVTEILQTAKFLIDNPQSSVIGTEVKKLTVRKQSPLTAQETQILALIAQGYHVKEIGQQLSFSERTIKYHLTEIYQKLGAGNRAQAVAIAVSHKWIKL</sequence>
<dbReference type="SMART" id="SM00448">
    <property type="entry name" value="REC"/>
    <property type="match status" value="1"/>
</dbReference>
<evidence type="ECO:0000256" key="3">
    <source>
        <dbReference type="ARBA" id="ARBA00023015"/>
    </source>
</evidence>
<comment type="caution">
    <text evidence="9">The sequence shown here is derived from an EMBL/GenBank/DDBJ whole genome shotgun (WGS) entry which is preliminary data.</text>
</comment>
<evidence type="ECO:0000256" key="2">
    <source>
        <dbReference type="ARBA" id="ARBA00023012"/>
    </source>
</evidence>
<protein>
    <recommendedName>
        <fullName evidence="11">Two-component response regulator</fullName>
    </recommendedName>
</protein>
<dbReference type="PATRIC" id="fig|1423750.3.peg.1131"/>
<evidence type="ECO:0000256" key="1">
    <source>
        <dbReference type="ARBA" id="ARBA00022553"/>
    </source>
</evidence>
<dbReference type="GO" id="GO:0003677">
    <property type="term" value="F:DNA binding"/>
    <property type="evidence" value="ECO:0007669"/>
    <property type="project" value="UniProtKB-KW"/>
</dbReference>
<evidence type="ECO:0000259" key="7">
    <source>
        <dbReference type="PROSITE" id="PS50043"/>
    </source>
</evidence>
<keyword evidence="10" id="KW-1185">Reference proteome</keyword>
<keyword evidence="5" id="KW-0804">Transcription</keyword>
<dbReference type="Gene3D" id="1.10.10.10">
    <property type="entry name" value="Winged helix-like DNA-binding domain superfamily/Winged helix DNA-binding domain"/>
    <property type="match status" value="1"/>
</dbReference>
<dbReference type="SUPFAM" id="SSF46894">
    <property type="entry name" value="C-terminal effector domain of the bipartite response regulators"/>
    <property type="match status" value="1"/>
</dbReference>
<feature type="domain" description="HTH luxR-type" evidence="7">
    <location>
        <begin position="133"/>
        <end position="198"/>
    </location>
</feature>
<dbReference type="PANTHER" id="PTHR43214">
    <property type="entry name" value="TWO-COMPONENT RESPONSE REGULATOR"/>
    <property type="match status" value="1"/>
</dbReference>
<keyword evidence="4" id="KW-0238">DNA-binding</keyword>
<dbReference type="PROSITE" id="PS50110">
    <property type="entry name" value="RESPONSE_REGULATORY"/>
    <property type="match status" value="1"/>
</dbReference>
<dbReference type="PROSITE" id="PS50043">
    <property type="entry name" value="HTH_LUXR_2"/>
    <property type="match status" value="1"/>
</dbReference>
<dbReference type="GO" id="GO:0000160">
    <property type="term" value="P:phosphorelay signal transduction system"/>
    <property type="evidence" value="ECO:0007669"/>
    <property type="project" value="UniProtKB-KW"/>
</dbReference>
<evidence type="ECO:0000259" key="8">
    <source>
        <dbReference type="PROSITE" id="PS50110"/>
    </source>
</evidence>
<dbReference type="SUPFAM" id="SSF52172">
    <property type="entry name" value="CheY-like"/>
    <property type="match status" value="1"/>
</dbReference>
<dbReference type="PANTHER" id="PTHR43214:SF24">
    <property type="entry name" value="TRANSCRIPTIONAL REGULATORY PROTEIN NARL-RELATED"/>
    <property type="match status" value="1"/>
</dbReference>
<reference evidence="9 10" key="1">
    <citation type="journal article" date="2015" name="Genome Announc.">
        <title>Expanding the biotechnology potential of lactobacilli through comparative genomics of 213 strains and associated genera.</title>
        <authorList>
            <person name="Sun Z."/>
            <person name="Harris H.M."/>
            <person name="McCann A."/>
            <person name="Guo C."/>
            <person name="Argimon S."/>
            <person name="Zhang W."/>
            <person name="Yang X."/>
            <person name="Jeffery I.B."/>
            <person name="Cooney J.C."/>
            <person name="Kagawa T.F."/>
            <person name="Liu W."/>
            <person name="Song Y."/>
            <person name="Salvetti E."/>
            <person name="Wrobel A."/>
            <person name="Rasinkangas P."/>
            <person name="Parkhill J."/>
            <person name="Rea M.C."/>
            <person name="O'Sullivan O."/>
            <person name="Ritari J."/>
            <person name="Douillard F.P."/>
            <person name="Paul Ross R."/>
            <person name="Yang R."/>
            <person name="Briner A.E."/>
            <person name="Felis G.E."/>
            <person name="de Vos W.M."/>
            <person name="Barrangou R."/>
            <person name="Klaenhammer T.R."/>
            <person name="Caufield P.W."/>
            <person name="Cui Y."/>
            <person name="Zhang H."/>
            <person name="O'Toole P.W."/>
        </authorList>
    </citation>
    <scope>NUCLEOTIDE SEQUENCE [LARGE SCALE GENOMIC DNA]</scope>
    <source>
        <strain evidence="9 10">DSM 18630</strain>
    </source>
</reference>
<dbReference type="Pfam" id="PF00072">
    <property type="entry name" value="Response_reg"/>
    <property type="match status" value="1"/>
</dbReference>
<feature type="modified residue" description="4-aspartylphosphate" evidence="6">
    <location>
        <position position="52"/>
    </location>
</feature>
<evidence type="ECO:0008006" key="11">
    <source>
        <dbReference type="Google" id="ProtNLM"/>
    </source>
</evidence>
<evidence type="ECO:0000313" key="10">
    <source>
        <dbReference type="Proteomes" id="UP000051451"/>
    </source>
</evidence>
<keyword evidence="1 6" id="KW-0597">Phosphoprotein</keyword>
<dbReference type="InterPro" id="IPR036388">
    <property type="entry name" value="WH-like_DNA-bd_sf"/>
</dbReference>
<evidence type="ECO:0000313" key="9">
    <source>
        <dbReference type="EMBL" id="KRM06234.1"/>
    </source>
</evidence>
<dbReference type="InterPro" id="IPR000792">
    <property type="entry name" value="Tscrpt_reg_LuxR_C"/>
</dbReference>